<organism evidence="2 3">
    <name type="scientific">Cacatuid alphaherpesvirus 2</name>
    <dbReference type="NCBI Taxonomy" id="2604840"/>
    <lineage>
        <taxon>Viruses</taxon>
        <taxon>Duplodnaviria</taxon>
        <taxon>Heunggongvirae</taxon>
        <taxon>Peploviricota</taxon>
        <taxon>Herviviricetes</taxon>
        <taxon>Herpesvirales</taxon>
        <taxon>Orthoherpesviridae</taxon>
        <taxon>Alphaherpesvirinae</taxon>
        <taxon>Iltovirus</taxon>
        <taxon>Iltovirus cacatuidalpha2</taxon>
    </lineage>
</organism>
<feature type="compositionally biased region" description="Basic and acidic residues" evidence="1">
    <location>
        <begin position="104"/>
        <end position="113"/>
    </location>
</feature>
<accession>A0A5B9RBE0</accession>
<evidence type="ECO:0000313" key="2">
    <source>
        <dbReference type="EMBL" id="QEG54075.1"/>
    </source>
</evidence>
<dbReference type="GeneID" id="80540283"/>
<evidence type="ECO:0000256" key="1">
    <source>
        <dbReference type="SAM" id="MobiDB-lite"/>
    </source>
</evidence>
<name>A0A5B9RBE0_9ALPH</name>
<reference evidence="2" key="1">
    <citation type="journal article" date="2019" name="Vet. Microbiol.">
        <title>Disease surveillance in wild Victorian cacatuids reveals co-infection with multiple agents and detection of novel avian viruses.</title>
        <authorList>
            <person name="Sutherland M."/>
            <person name="Sarker S."/>
            <person name="Vaz P.K."/>
            <person name="Legione A.R."/>
            <person name="Devlin J.M."/>
            <person name="Macwhirter P.L."/>
            <person name="Whiteley P.L."/>
            <person name="Raidal S.R."/>
        </authorList>
    </citation>
    <scope>NUCLEOTIDE SEQUENCE</scope>
    <source>
        <strain evidence="2">97-0001</strain>
    </source>
</reference>
<feature type="region of interest" description="Disordered" evidence="1">
    <location>
        <begin position="104"/>
        <end position="124"/>
    </location>
</feature>
<keyword evidence="3" id="KW-1185">Reference proteome</keyword>
<dbReference type="KEGG" id="vg:80540283"/>
<proteinExistence type="predicted"/>
<dbReference type="Proteomes" id="UP001144437">
    <property type="component" value="Segment"/>
</dbReference>
<protein>
    <submittedName>
        <fullName evidence="2">Uncharacterized protein</fullName>
    </submittedName>
</protein>
<dbReference type="EMBL" id="MK360902">
    <property type="protein sequence ID" value="QEG54075.1"/>
    <property type="molecule type" value="Genomic_DNA"/>
</dbReference>
<dbReference type="RefSeq" id="YP_010801569.1">
    <property type="nucleotide sequence ID" value="NC_076966.1"/>
</dbReference>
<evidence type="ECO:0000313" key="3">
    <source>
        <dbReference type="Proteomes" id="UP001144437"/>
    </source>
</evidence>
<sequence>MENKETSQVVEDTDDAEKLRNELVFVGNGSIAYAPWMFELVFDGNEGTGVFSVGKRPIMLTCLGKGLETCVGASMGMTLYPVRTEQGGRMKRLAFTSTPEERCLEKTGEKYEDGDGEGESALEHTDPIENLEISNPVRSLLRENYASAEDEEEEAYEEKDVDVCAIGVLETGEEEWKNEEVFFLPIAPTRDRWWPCVPTPCLFSALAQLVNERLRKRRRRDDRGAQCPSVYPIFYTSRVNGDAGDALKKTFISTRKLLGLLYDPLFDITQEYAGPVGAGCAKTVNNFQAGLGIVFPDSFSHQEKRACANYIQTLTRDIIDAELTDETFYVVVSRGPVRRRFTFHTSSEFCFTSTFEPSGKNKLGARSLQLLNAKSRVIC</sequence>